<protein>
    <submittedName>
        <fullName evidence="1">Uncharacterized protein</fullName>
    </submittedName>
</protein>
<sequence length="185" mass="21199">MAKQAFSLWQCIVAKFKSPLTTCGYGIHSPFLYHLVTEVLDPHYDFYRMTELEHLYPYATYEQLKAAWVLYRLAVFYPIERIEIGNGLPTTLQKMADYLNSNTLKGVDGPFPKECRPTQVVVEKEGTDTNAAENMILMLTDTTLRKTCRIAEEKGYRTILHLSHISLLFGNSFLPTKVYSMSLSL</sequence>
<evidence type="ECO:0000313" key="1">
    <source>
        <dbReference type="EMBL" id="GAB1251697.1"/>
    </source>
</evidence>
<dbReference type="EMBL" id="BAAFSF010000001">
    <property type="protein sequence ID" value="GAB1251697.1"/>
    <property type="molecule type" value="Genomic_DNA"/>
</dbReference>
<reference evidence="1 2" key="1">
    <citation type="journal article" date="2025" name="Int. J. Syst. Evol. Microbiol.">
        <title>Desulfovibrio falkowii sp. nov., Porphyromonas miyakawae sp. nov., Mediterraneibacter flintii sp. nov. and Owariibacterium komagatae gen. nov., sp. nov., isolated from human faeces.</title>
        <authorList>
            <person name="Hamaguchi T."/>
            <person name="Ohara M."/>
            <person name="Hisatomi A."/>
            <person name="Sekiguchi K."/>
            <person name="Takeda J.I."/>
            <person name="Ueyama J."/>
            <person name="Ito M."/>
            <person name="Nishiwaki H."/>
            <person name="Ogi T."/>
            <person name="Hirayama M."/>
            <person name="Ohkuma M."/>
            <person name="Sakamoto M."/>
            <person name="Ohno K."/>
        </authorList>
    </citation>
    <scope>NUCLEOTIDE SEQUENCE [LARGE SCALE GENOMIC DNA]</scope>
    <source>
        <strain evidence="1 2">13CB11C</strain>
    </source>
</reference>
<comment type="caution">
    <text evidence="1">The sequence shown here is derived from an EMBL/GenBank/DDBJ whole genome shotgun (WGS) entry which is preliminary data.</text>
</comment>
<keyword evidence="2" id="KW-1185">Reference proteome</keyword>
<name>A0ABQ0E212_9PORP</name>
<accession>A0ABQ0E212</accession>
<gene>
    <name evidence="1" type="ORF">Tsumi_08010</name>
</gene>
<dbReference type="Proteomes" id="UP001628220">
    <property type="component" value="Unassembled WGS sequence"/>
</dbReference>
<proteinExistence type="predicted"/>
<evidence type="ECO:0000313" key="2">
    <source>
        <dbReference type="Proteomes" id="UP001628220"/>
    </source>
</evidence>
<organism evidence="1 2">
    <name type="scientific">Porphyromonas miyakawae</name>
    <dbReference type="NCBI Taxonomy" id="3137470"/>
    <lineage>
        <taxon>Bacteria</taxon>
        <taxon>Pseudomonadati</taxon>
        <taxon>Bacteroidota</taxon>
        <taxon>Bacteroidia</taxon>
        <taxon>Bacteroidales</taxon>
        <taxon>Porphyromonadaceae</taxon>
        <taxon>Porphyromonas</taxon>
    </lineage>
</organism>